<dbReference type="HOGENOM" id="CLU_027870_3_1_6"/>
<feature type="region of interest" description="Disordered" evidence="1">
    <location>
        <begin position="456"/>
        <end position="482"/>
    </location>
</feature>
<dbReference type="InterPro" id="IPR006429">
    <property type="entry name" value="Phage_lambda_portal"/>
</dbReference>
<accession>Q31HU8</accession>
<protein>
    <submittedName>
        <fullName evidence="2">Phage portal protein, lambda family</fullName>
    </submittedName>
</protein>
<organism evidence="2">
    <name type="scientific">Hydrogenovibrio crunogenus (strain DSM 25203 / XCL-2)</name>
    <name type="common">Thiomicrospira crunogena</name>
    <dbReference type="NCBI Taxonomy" id="317025"/>
    <lineage>
        <taxon>Bacteria</taxon>
        <taxon>Pseudomonadati</taxon>
        <taxon>Pseudomonadota</taxon>
        <taxon>Gammaproteobacteria</taxon>
        <taxon>Thiotrichales</taxon>
        <taxon>Piscirickettsiaceae</taxon>
        <taxon>Hydrogenovibrio</taxon>
    </lineage>
</organism>
<dbReference type="GO" id="GO:0005198">
    <property type="term" value="F:structural molecule activity"/>
    <property type="evidence" value="ECO:0007669"/>
    <property type="project" value="InterPro"/>
</dbReference>
<dbReference type="EMBL" id="CP000109">
    <property type="protein sequence ID" value="ABB41275.1"/>
    <property type="molecule type" value="Genomic_DNA"/>
</dbReference>
<dbReference type="Pfam" id="PF05136">
    <property type="entry name" value="Phage_portal_2"/>
    <property type="match status" value="1"/>
</dbReference>
<dbReference type="eggNOG" id="COG5511">
    <property type="taxonomic scope" value="Bacteria"/>
</dbReference>
<reference evidence="2" key="1">
    <citation type="submission" date="2006-07" db="EMBL/GenBank/DDBJ databases">
        <title>Complete sequence of Thiomicrospira crunogena XCL-2.</title>
        <authorList>
            <consortium name="US DOE Joint Genome Institute"/>
            <person name="Copeland A."/>
            <person name="Lucas S."/>
            <person name="Lapidus A."/>
            <person name="Barry K."/>
            <person name="Detter J.C."/>
            <person name="Glavina del Rio T."/>
            <person name="Hammon N."/>
            <person name="Israni S."/>
            <person name="Dalin E."/>
            <person name="Tice H."/>
            <person name="Pitluck S."/>
            <person name="Chain P."/>
            <person name="Malfatti S."/>
            <person name="Shin M."/>
            <person name="Vergez L."/>
            <person name="Schmutz J."/>
            <person name="Larimer F."/>
            <person name="Land M."/>
            <person name="Hauser L."/>
            <person name="Kyrpides N."/>
            <person name="Lykidis A."/>
            <person name="Scott K.M."/>
            <person name="Sievert S."/>
            <person name="Kerfeld C."/>
            <person name="Freyermuth S."/>
            <person name="Dobrinski K."/>
            <person name="Boller A."/>
            <person name="Fitzpatrick K."/>
            <person name="Thoma P."/>
            <person name="Moore J."/>
            <person name="Richardson P."/>
        </authorList>
    </citation>
    <scope>NUCLEOTIDE SEQUENCE</scope>
    <source>
        <strain evidence="2">XCL-2</strain>
    </source>
</reference>
<gene>
    <name evidence="2" type="ordered locus">Tcr_0679</name>
</gene>
<dbReference type="GO" id="GO:0019068">
    <property type="term" value="P:virion assembly"/>
    <property type="evidence" value="ECO:0007669"/>
    <property type="project" value="InterPro"/>
</dbReference>
<dbReference type="STRING" id="317025.Tcr_0679"/>
<evidence type="ECO:0000256" key="1">
    <source>
        <dbReference type="SAM" id="MobiDB-lite"/>
    </source>
</evidence>
<name>Q31HU8_HYDCU</name>
<dbReference type="AlphaFoldDB" id="Q31HU8"/>
<sequence length="482" mass="54646">MTQRLFVKAKTDVQTSYVFKADSQAYQASSTGRRLSNYSAPDLGPNSASLSEIDTLRNRSRSAVRNNPWINNGVRADVANEIGTGIVPRPKSPDKDFNKAIRELWNDWLHQADADGVANVYGLQEISARARRESGEVFIRQRKRKLKDGLIVPLQFQLLEADFCPSHYNGIASNGNEVIAGIEFDKIGKRAAYWMYRRHPADRINSFELNNLVRIPADQIQHHFIPSRPGQIRGEPQTIQGLVKAYHYDQYEDSEIERKKTRANYTGVIEKNFPDEDSGQWKYDPITGDPVSEEEAGQSYIDAEPGSFPSLLPGENINLFDGDATGNGYQEFTRQQLLGIAAGIGVPYELVSGDYKDINDRIWRAIMNQYRRVIQQDQSLWTINQVCLGMWHAFVDMAVLSGKVPAPADFDVNRHLYLRVDYIPQAWEYINPLQDVNAILKAKDGGLDSRQHLVASRGRDVEDVDDQRAEDMKREKRLGLSQ</sequence>
<dbReference type="NCBIfam" id="TIGR01539">
    <property type="entry name" value="portal_lambda"/>
    <property type="match status" value="1"/>
</dbReference>
<dbReference type="OrthoDB" id="622132at2"/>
<evidence type="ECO:0000313" key="2">
    <source>
        <dbReference type="EMBL" id="ABB41275.1"/>
    </source>
</evidence>
<proteinExistence type="predicted"/>
<dbReference type="KEGG" id="tcx:Tcr_0679"/>